<evidence type="ECO:0000313" key="3">
    <source>
        <dbReference type="EMBL" id="SFK14044.1"/>
    </source>
</evidence>
<gene>
    <name evidence="3" type="ORF">SAMN05421680_13144</name>
    <name evidence="2" type="ORF">Xmau_03596</name>
</gene>
<feature type="compositionally biased region" description="Polar residues" evidence="1">
    <location>
        <begin position="201"/>
        <end position="210"/>
    </location>
</feature>
<keyword evidence="5" id="KW-1185">Reference proteome</keyword>
<evidence type="ECO:0000313" key="5">
    <source>
        <dbReference type="Proteomes" id="UP000224607"/>
    </source>
</evidence>
<protein>
    <submittedName>
        <fullName evidence="3">Uncharacterized protein</fullName>
    </submittedName>
</protein>
<accession>A0A1I3X366</accession>
<evidence type="ECO:0000313" key="2">
    <source>
        <dbReference type="EMBL" id="PHM38209.1"/>
    </source>
</evidence>
<dbReference type="AlphaFoldDB" id="A0A1I3X366"/>
<feature type="region of interest" description="Disordered" evidence="1">
    <location>
        <begin position="175"/>
        <end position="210"/>
    </location>
</feature>
<dbReference type="Proteomes" id="UP000198919">
    <property type="component" value="Unassembled WGS sequence"/>
</dbReference>
<proteinExistence type="predicted"/>
<feature type="compositionally biased region" description="Polar residues" evidence="1">
    <location>
        <begin position="178"/>
        <end position="188"/>
    </location>
</feature>
<evidence type="ECO:0000256" key="1">
    <source>
        <dbReference type="SAM" id="MobiDB-lite"/>
    </source>
</evidence>
<sequence length="231" mass="26375">MTQKHRDFFNLLKPYIYAYERHTRTMSLRLYHCSPKVVKSIGNRIGVQEQDIPQIIDELGFNGLQGLLTLLPHSFDIDITRYEREIIGPLSVDSSGKLNFSKLVQKIEISERIQQNSRSLVNGVMRIIRSRSSRYNPISVASRPFESMPLNYPAPGAPRAPSPMSQERVASPIGHPIEQSSQSYNSYSPMAAPTNPVHQHLQPQSRPQSLLYSAEHEQTLRDAFDYIRRNS</sequence>
<reference evidence="3" key="2">
    <citation type="submission" date="2016-10" db="EMBL/GenBank/DDBJ databases">
        <authorList>
            <person name="de Groot N.N."/>
        </authorList>
    </citation>
    <scope>NUCLEOTIDE SEQUENCE [LARGE SCALE GENOMIC DNA]</scope>
    <source>
        <strain evidence="3">DSM 17908</strain>
    </source>
</reference>
<organism evidence="3 4">
    <name type="scientific">Xenorhabdus mauleonii</name>
    <dbReference type="NCBI Taxonomy" id="351675"/>
    <lineage>
        <taxon>Bacteria</taxon>
        <taxon>Pseudomonadati</taxon>
        <taxon>Pseudomonadota</taxon>
        <taxon>Gammaproteobacteria</taxon>
        <taxon>Enterobacterales</taxon>
        <taxon>Morganellaceae</taxon>
        <taxon>Xenorhabdus</taxon>
    </lineage>
</organism>
<dbReference type="Proteomes" id="UP000224607">
    <property type="component" value="Unassembled WGS sequence"/>
</dbReference>
<reference evidence="2 5" key="3">
    <citation type="journal article" date="2017" name="Nat. Microbiol.">
        <title>Natural product diversity associated with the nematode symbionts Photorhabdus and Xenorhabdus.</title>
        <authorList>
            <person name="Tobias N.J."/>
            <person name="Wolff H."/>
            <person name="Djahanschiri B."/>
            <person name="Grundmann F."/>
            <person name="Kronenwerth M."/>
            <person name="Shi Y.M."/>
            <person name="Simonyi S."/>
            <person name="Grun P."/>
            <person name="Shapiro-Ilan D."/>
            <person name="Pidot S.J."/>
            <person name="Stinear T.P."/>
            <person name="Ebersberger I."/>
            <person name="Bode H.B."/>
        </authorList>
    </citation>
    <scope>NUCLEOTIDE SEQUENCE [LARGE SCALE GENOMIC DNA]</scope>
    <source>
        <strain evidence="2 5">DSM 17908</strain>
    </source>
</reference>
<reference evidence="4" key="1">
    <citation type="submission" date="2016-10" db="EMBL/GenBank/DDBJ databases">
        <authorList>
            <person name="Varghese N."/>
            <person name="Submissions S."/>
        </authorList>
    </citation>
    <scope>NUCLEOTIDE SEQUENCE [LARGE SCALE GENOMIC DNA]</scope>
    <source>
        <strain evidence="4">DSM 17908</strain>
    </source>
</reference>
<evidence type="ECO:0000313" key="4">
    <source>
        <dbReference type="Proteomes" id="UP000198919"/>
    </source>
</evidence>
<name>A0A1I3X366_9GAMM</name>
<dbReference type="EMBL" id="NITY01000017">
    <property type="protein sequence ID" value="PHM38209.1"/>
    <property type="molecule type" value="Genomic_DNA"/>
</dbReference>
<dbReference type="EMBL" id="FORG01000031">
    <property type="protein sequence ID" value="SFK14044.1"/>
    <property type="molecule type" value="Genomic_DNA"/>
</dbReference>